<dbReference type="GeneTree" id="ENSGT00940000157928"/>
<dbReference type="SUPFAM" id="SSF82153">
    <property type="entry name" value="FAS1 domain"/>
    <property type="match status" value="2"/>
</dbReference>
<dbReference type="PROSITE" id="PS50026">
    <property type="entry name" value="EGF_3"/>
    <property type="match status" value="2"/>
</dbReference>
<reference evidence="9 10" key="1">
    <citation type="submission" date="2018-10" db="EMBL/GenBank/DDBJ databases">
        <title>Improved assembly of the deer mouse Peromyscus maniculatus genome.</title>
        <authorList>
            <person name="Lassance J.-M."/>
            <person name="Hoekstra H.E."/>
        </authorList>
    </citation>
    <scope>NUCLEOTIDE SEQUENCE [LARGE SCALE GENOMIC DNA]</scope>
</reference>
<evidence type="ECO:0000256" key="4">
    <source>
        <dbReference type="ARBA" id="ARBA00023180"/>
    </source>
</evidence>
<dbReference type="SUPFAM" id="SSF57196">
    <property type="entry name" value="EGF/Laminin"/>
    <property type="match status" value="1"/>
</dbReference>
<dbReference type="Gene3D" id="2.10.25.10">
    <property type="entry name" value="Laminin"/>
    <property type="match status" value="1"/>
</dbReference>
<reference evidence="9" key="2">
    <citation type="submission" date="2025-08" db="UniProtKB">
        <authorList>
            <consortium name="Ensembl"/>
        </authorList>
    </citation>
    <scope>IDENTIFICATION</scope>
</reference>
<dbReference type="InterPro" id="IPR036378">
    <property type="entry name" value="FAS1_dom_sf"/>
</dbReference>
<proteinExistence type="predicted"/>
<dbReference type="InterPro" id="IPR000742">
    <property type="entry name" value="EGF"/>
</dbReference>
<evidence type="ECO:0000259" key="8">
    <source>
        <dbReference type="PROSITE" id="PS50213"/>
    </source>
</evidence>
<dbReference type="PROSITE" id="PS00022">
    <property type="entry name" value="EGF_1"/>
    <property type="match status" value="1"/>
</dbReference>
<dbReference type="Gene3D" id="2.30.180.10">
    <property type="entry name" value="FAS1 domain"/>
    <property type="match status" value="2"/>
</dbReference>
<comment type="caution">
    <text evidence="5">Lacks conserved residue(s) required for the propagation of feature annotation.</text>
</comment>
<protein>
    <recommendedName>
        <fullName evidence="11">Stabilin-1</fullName>
    </recommendedName>
</protein>
<dbReference type="PANTHER" id="PTHR24038:SF8">
    <property type="entry name" value="STABILIN-1"/>
    <property type="match status" value="1"/>
</dbReference>
<feature type="signal peptide" evidence="6">
    <location>
        <begin position="1"/>
        <end position="25"/>
    </location>
</feature>
<dbReference type="SMART" id="SM00554">
    <property type="entry name" value="FAS1"/>
    <property type="match status" value="2"/>
</dbReference>
<dbReference type="AlphaFoldDB" id="A0A8C8TSH6"/>
<sequence length="653" mass="70743">MAEPRILLFLCILVFCLAGSGFVGGQKVRSKRCDVKTKFVTHSPCTTCAAVRKQLCPSGWLRTFPEKTLVDCRYEVQLGGSLLSFSGCSQECWKDVVQKACCPGYWGSQCYECPGGAERPCNGHGTCLDGVAGNGTCVCQGNFRGSACQECRDPNRFGPECQSSKRTEPPGKVNPACLEPLLTPQPCLSLPGCCTQALSVLAAPDPCKPSPCSPLARCSVTPTGQAQCHCPENYHGDGKVCLPQDPCVTNFGGCPSNSTLCLYKDPGKAVCVCQPGLISLNNNASAGCYAFCKPHSCDKSATCQVTPDGKTSCVCKDGEVGDGRACYGHLLREVQRANQMGLVFLRLRTAIAMLEQGCQEILTTSGPFTVLVPSIFSVSSVPPSTMNMTLAQQLCRQHIIAGEHILEDVGPSNTRRWWTLAGQEITVTFNRLRYTYKYKDQPQQTFTVQKANYIAANGVFHTVTALRRQLPPPLPGDPKKTVGQILASTEAFTRFETILENCGMPSILDGPGPFTVFAPSNEAVDSLRDGRLIYLFTSGLSKLQELVRYHIYNRGQLTVEKLISKGRVLTMANQVLSVNISEEGRILLGPEGIPLRRVDVLAANGVIHMLEGILLPPTILPILPKHCDEEQHKIVPVSPALNPAFILYPDAHP</sequence>
<feature type="chain" id="PRO_5034865478" description="Stabilin-1" evidence="6">
    <location>
        <begin position="26"/>
        <end position="653"/>
    </location>
</feature>
<keyword evidence="5" id="KW-0245">EGF-like domain</keyword>
<comment type="subcellular location">
    <subcellularLocation>
        <location evidence="1">Membrane</location>
    </subcellularLocation>
</comment>
<evidence type="ECO:0000256" key="2">
    <source>
        <dbReference type="ARBA" id="ARBA00023136"/>
    </source>
</evidence>
<keyword evidence="4" id="KW-0325">Glycoprotein</keyword>
<evidence type="ECO:0000256" key="5">
    <source>
        <dbReference type="PROSITE-ProRule" id="PRU00076"/>
    </source>
</evidence>
<name>A0A8C8TSH6_PERMB</name>
<feature type="domain" description="EGF-like" evidence="7">
    <location>
        <begin position="111"/>
        <end position="149"/>
    </location>
</feature>
<evidence type="ECO:0000256" key="6">
    <source>
        <dbReference type="SAM" id="SignalP"/>
    </source>
</evidence>
<feature type="disulfide bond" evidence="5">
    <location>
        <begin position="139"/>
        <end position="148"/>
    </location>
</feature>
<dbReference type="FunFam" id="2.30.180.10:FF:000014">
    <property type="entry name" value="Stabilin 1"/>
    <property type="match status" value="1"/>
</dbReference>
<keyword evidence="10" id="KW-1185">Reference proteome</keyword>
<feature type="domain" description="FAS1" evidence="8">
    <location>
        <begin position="479"/>
        <end position="614"/>
    </location>
</feature>
<dbReference type="Proteomes" id="UP000694547">
    <property type="component" value="Chromosome 9"/>
</dbReference>
<accession>A0A8C8TSH6</accession>
<evidence type="ECO:0008006" key="11">
    <source>
        <dbReference type="Google" id="ProtNLM"/>
    </source>
</evidence>
<dbReference type="PANTHER" id="PTHR24038">
    <property type="entry name" value="STABILIN"/>
    <property type="match status" value="1"/>
</dbReference>
<feature type="domain" description="FAS1" evidence="8">
    <location>
        <begin position="327"/>
        <end position="467"/>
    </location>
</feature>
<keyword evidence="3 5" id="KW-1015">Disulfide bond</keyword>
<dbReference type="Pfam" id="PF02469">
    <property type="entry name" value="Fasciclin"/>
    <property type="match status" value="2"/>
</dbReference>
<reference evidence="9" key="3">
    <citation type="submission" date="2025-09" db="UniProtKB">
        <authorList>
            <consortium name="Ensembl"/>
        </authorList>
    </citation>
    <scope>IDENTIFICATION</scope>
</reference>
<dbReference type="InterPro" id="IPR000782">
    <property type="entry name" value="FAS1_domain"/>
</dbReference>
<evidence type="ECO:0000256" key="3">
    <source>
        <dbReference type="ARBA" id="ARBA00023157"/>
    </source>
</evidence>
<keyword evidence="2" id="KW-0472">Membrane</keyword>
<evidence type="ECO:0000313" key="10">
    <source>
        <dbReference type="Proteomes" id="UP000694547"/>
    </source>
</evidence>
<dbReference type="GO" id="GO:0016020">
    <property type="term" value="C:membrane"/>
    <property type="evidence" value="ECO:0007669"/>
    <property type="project" value="UniProtKB-SubCell"/>
</dbReference>
<keyword evidence="6" id="KW-0732">Signal</keyword>
<dbReference type="SMART" id="SM00181">
    <property type="entry name" value="EGF"/>
    <property type="match status" value="4"/>
</dbReference>
<evidence type="ECO:0000256" key="1">
    <source>
        <dbReference type="ARBA" id="ARBA00004370"/>
    </source>
</evidence>
<evidence type="ECO:0000313" key="9">
    <source>
        <dbReference type="Ensembl" id="ENSPEMP00000016731.2"/>
    </source>
</evidence>
<dbReference type="PROSITE" id="PS50213">
    <property type="entry name" value="FAS1"/>
    <property type="match status" value="2"/>
</dbReference>
<feature type="domain" description="EGF-like" evidence="7">
    <location>
        <begin position="203"/>
        <end position="242"/>
    </location>
</feature>
<dbReference type="Ensembl" id="ENSPEMT00000021044.2">
    <property type="protein sequence ID" value="ENSPEMP00000016731.2"/>
    <property type="gene ID" value="ENSPEMG00000015779.2"/>
</dbReference>
<organism evidence="9 10">
    <name type="scientific">Peromyscus maniculatus bairdii</name>
    <name type="common">Prairie deer mouse</name>
    <dbReference type="NCBI Taxonomy" id="230844"/>
    <lineage>
        <taxon>Eukaryota</taxon>
        <taxon>Metazoa</taxon>
        <taxon>Chordata</taxon>
        <taxon>Craniata</taxon>
        <taxon>Vertebrata</taxon>
        <taxon>Euteleostomi</taxon>
        <taxon>Mammalia</taxon>
        <taxon>Eutheria</taxon>
        <taxon>Euarchontoglires</taxon>
        <taxon>Glires</taxon>
        <taxon>Rodentia</taxon>
        <taxon>Myomorpha</taxon>
        <taxon>Muroidea</taxon>
        <taxon>Cricetidae</taxon>
        <taxon>Neotominae</taxon>
        <taxon>Peromyscus</taxon>
    </lineage>
</organism>
<evidence type="ECO:0000259" key="7">
    <source>
        <dbReference type="PROSITE" id="PS50026"/>
    </source>
</evidence>